<evidence type="ECO:0000313" key="2">
    <source>
        <dbReference type="EMBL" id="QAT86199.1"/>
    </source>
</evidence>
<feature type="region of interest" description="Disordered" evidence="1">
    <location>
        <begin position="16"/>
        <end position="41"/>
    </location>
</feature>
<evidence type="ECO:0000256" key="1">
    <source>
        <dbReference type="SAM" id="MobiDB-lite"/>
    </source>
</evidence>
<gene>
    <name evidence="2" type="ORF">EJ065_4651</name>
</gene>
<feature type="compositionally biased region" description="Basic and acidic residues" evidence="1">
    <location>
        <begin position="66"/>
        <end position="80"/>
    </location>
</feature>
<feature type="region of interest" description="Disordered" evidence="1">
    <location>
        <begin position="66"/>
        <end position="101"/>
    </location>
</feature>
<dbReference type="EMBL" id="CP034669">
    <property type="protein sequence ID" value="QAT86199.1"/>
    <property type="molecule type" value="Genomic_DNA"/>
</dbReference>
<dbReference type="RefSeq" id="WP_205694614.1">
    <property type="nucleotide sequence ID" value="NZ_CP034669.1"/>
</dbReference>
<organism evidence="2 3">
    <name type="scientific">Corallococcus coralloides</name>
    <name type="common">Myxococcus coralloides</name>
    <dbReference type="NCBI Taxonomy" id="184914"/>
    <lineage>
        <taxon>Bacteria</taxon>
        <taxon>Pseudomonadati</taxon>
        <taxon>Myxococcota</taxon>
        <taxon>Myxococcia</taxon>
        <taxon>Myxococcales</taxon>
        <taxon>Cystobacterineae</taxon>
        <taxon>Myxococcaceae</taxon>
        <taxon>Corallococcus</taxon>
    </lineage>
</organism>
<sequence>MMVMTLAALLMQMTSSGGAGSEGRRAGNHVDGTGESHPRAVKEDINQLKGEITSLKEQFRLARERQRLAAEEKQRQEEARYGVSPKATPAPATGGAGAAAR</sequence>
<evidence type="ECO:0000313" key="3">
    <source>
        <dbReference type="Proteomes" id="UP000288758"/>
    </source>
</evidence>
<feature type="compositionally biased region" description="Basic and acidic residues" evidence="1">
    <location>
        <begin position="32"/>
        <end position="41"/>
    </location>
</feature>
<name>A0A410RW76_CORCK</name>
<accession>A0A410RW76</accession>
<reference evidence="2 3" key="1">
    <citation type="submission" date="2018-12" db="EMBL/GenBank/DDBJ databases">
        <title>Complete Genome Sequence of the Corallopyronin A producing Myxobacterium Corallococcus coralloides B035.</title>
        <authorList>
            <person name="Bouhired S.M."/>
            <person name="Rupp O."/>
            <person name="Blom J."/>
            <person name="Schaeberle T.F."/>
            <person name="Kehraus S."/>
            <person name="Schiefer A."/>
            <person name="Pfarr K."/>
            <person name="Goesmann A."/>
            <person name="Hoerauf A."/>
            <person name="Koenig G.M."/>
        </authorList>
    </citation>
    <scope>NUCLEOTIDE SEQUENCE [LARGE SCALE GENOMIC DNA]</scope>
    <source>
        <strain evidence="2 3">B035</strain>
    </source>
</reference>
<protein>
    <submittedName>
        <fullName evidence="2">Uncharacterized protein</fullName>
    </submittedName>
</protein>
<dbReference type="AlphaFoldDB" id="A0A410RW76"/>
<dbReference type="Proteomes" id="UP000288758">
    <property type="component" value="Chromosome"/>
</dbReference>
<proteinExistence type="predicted"/>